<dbReference type="PANTHER" id="PTHR12147:SF26">
    <property type="entry name" value="PEPTIDASE M28 DOMAIN-CONTAINING PROTEIN"/>
    <property type="match status" value="1"/>
</dbReference>
<dbReference type="PANTHER" id="PTHR12147">
    <property type="entry name" value="METALLOPEPTIDASE M28 FAMILY MEMBER"/>
    <property type="match status" value="1"/>
</dbReference>
<comment type="caution">
    <text evidence="3">The sequence shown here is derived from an EMBL/GenBank/DDBJ whole genome shotgun (WGS) entry which is preliminary data.</text>
</comment>
<evidence type="ECO:0000256" key="1">
    <source>
        <dbReference type="SAM" id="SignalP"/>
    </source>
</evidence>
<keyword evidence="4" id="KW-1185">Reference proteome</keyword>
<dbReference type="InterPro" id="IPR045175">
    <property type="entry name" value="M28_fam"/>
</dbReference>
<dbReference type="RefSeq" id="WP_315947421.1">
    <property type="nucleotide sequence ID" value="NZ_JAWCUA010000010.1"/>
</dbReference>
<accession>A0ABU3R2B7</accession>
<reference evidence="3 4" key="1">
    <citation type="submission" date="2023-10" db="EMBL/GenBank/DDBJ databases">
        <title>Psychrosphaera aquimaarina strain SW33 isolated from seawater.</title>
        <authorList>
            <person name="Bayburt H."/>
            <person name="Kim J.M."/>
            <person name="Choi B.J."/>
            <person name="Jeon C.O."/>
        </authorList>
    </citation>
    <scope>NUCLEOTIDE SEQUENCE [LARGE SCALE GENOMIC DNA]</scope>
    <source>
        <strain evidence="3 4">KCTC 52743</strain>
    </source>
</reference>
<name>A0ABU3R2B7_9GAMM</name>
<feature type="chain" id="PRO_5046079255" evidence="1">
    <location>
        <begin position="21"/>
        <end position="323"/>
    </location>
</feature>
<dbReference type="InterPro" id="IPR007484">
    <property type="entry name" value="Peptidase_M28"/>
</dbReference>
<organism evidence="3 4">
    <name type="scientific">Psychrosphaera aquimarina</name>
    <dbReference type="NCBI Taxonomy" id="2044854"/>
    <lineage>
        <taxon>Bacteria</taxon>
        <taxon>Pseudomonadati</taxon>
        <taxon>Pseudomonadota</taxon>
        <taxon>Gammaproteobacteria</taxon>
        <taxon>Alteromonadales</taxon>
        <taxon>Pseudoalteromonadaceae</taxon>
        <taxon>Psychrosphaera</taxon>
    </lineage>
</organism>
<dbReference type="Pfam" id="PF04389">
    <property type="entry name" value="Peptidase_M28"/>
    <property type="match status" value="1"/>
</dbReference>
<dbReference type="Proteomes" id="UP001257914">
    <property type="component" value="Unassembled WGS sequence"/>
</dbReference>
<proteinExistence type="predicted"/>
<dbReference type="EMBL" id="JAWCUA010000010">
    <property type="protein sequence ID" value="MDU0113816.1"/>
    <property type="molecule type" value="Genomic_DNA"/>
</dbReference>
<sequence>MKNIKLLLTFLSCLAFYANAAFPQLSSNNINTDRLLTNFKYLSSDELAGRKPQTSGHLLAQKYITQEYKTNKLLSFNVNYQHTFNYESSRQNKSGVNLLGYVAGIKYPNLYWVVTAHYDHLGDNGRSVFNGADDNASGVAAMLALSRYFSEHPPQYSIIFLATDAEEDGLKGAKAFITNPPVPIEAIVLNINLDMLSQDAKWKTLYVAGTRDNEAFKKIVNDTNHNLQTNSFKLKRGHDRVGGGRLSNKLKPIDWKKASDHSEFRKKNIAYLYFGVDTHKDYHTVNDTFENANISFYLQSVNAILVSLQQLEQLLPQQIQSNN</sequence>
<protein>
    <submittedName>
        <fullName evidence="3">M28 family peptidase</fullName>
    </submittedName>
</protein>
<evidence type="ECO:0000259" key="2">
    <source>
        <dbReference type="Pfam" id="PF04389"/>
    </source>
</evidence>
<dbReference type="Gene3D" id="3.40.630.10">
    <property type="entry name" value="Zn peptidases"/>
    <property type="match status" value="1"/>
</dbReference>
<dbReference type="SUPFAM" id="SSF53187">
    <property type="entry name" value="Zn-dependent exopeptidases"/>
    <property type="match status" value="1"/>
</dbReference>
<evidence type="ECO:0000313" key="4">
    <source>
        <dbReference type="Proteomes" id="UP001257914"/>
    </source>
</evidence>
<gene>
    <name evidence="3" type="ORF">RT723_12575</name>
</gene>
<feature type="signal peptide" evidence="1">
    <location>
        <begin position="1"/>
        <end position="20"/>
    </location>
</feature>
<evidence type="ECO:0000313" key="3">
    <source>
        <dbReference type="EMBL" id="MDU0113816.1"/>
    </source>
</evidence>
<feature type="domain" description="Peptidase M28" evidence="2">
    <location>
        <begin position="106"/>
        <end position="295"/>
    </location>
</feature>
<keyword evidence="1" id="KW-0732">Signal</keyword>